<feature type="transmembrane region" description="Helical" evidence="1">
    <location>
        <begin position="44"/>
        <end position="63"/>
    </location>
</feature>
<dbReference type="AlphaFoldDB" id="A0A1I0NKR4"/>
<accession>A0A1I0NKR4</accession>
<reference evidence="3 4" key="1">
    <citation type="submission" date="2016-10" db="EMBL/GenBank/DDBJ databases">
        <authorList>
            <person name="de Groot N.N."/>
        </authorList>
    </citation>
    <scope>NUCLEOTIDE SEQUENCE [LARGE SCALE GENOMIC DNA]</scope>
    <source>
        <strain evidence="3 4">CGMCC 1.5337</strain>
    </source>
</reference>
<dbReference type="InterPro" id="IPR055745">
    <property type="entry name" value="DUF7321"/>
</dbReference>
<keyword evidence="1" id="KW-0472">Membrane</keyword>
<protein>
    <recommendedName>
        <fullName evidence="2">DUF7321 domain-containing protein</fullName>
    </recommendedName>
</protein>
<dbReference type="Pfam" id="PF24007">
    <property type="entry name" value="DUF7321"/>
    <property type="match status" value="1"/>
</dbReference>
<organism evidence="3 4">
    <name type="scientific">Halobacterium jilantaiense</name>
    <dbReference type="NCBI Taxonomy" id="355548"/>
    <lineage>
        <taxon>Archaea</taxon>
        <taxon>Methanobacteriati</taxon>
        <taxon>Methanobacteriota</taxon>
        <taxon>Stenosarchaea group</taxon>
        <taxon>Halobacteria</taxon>
        <taxon>Halobacteriales</taxon>
        <taxon>Halobacteriaceae</taxon>
        <taxon>Halobacterium</taxon>
    </lineage>
</organism>
<dbReference type="RefSeq" id="WP_089668219.1">
    <property type="nucleotide sequence ID" value="NZ_FOJA01000001.1"/>
</dbReference>
<gene>
    <name evidence="3" type="ORF">SAMN04487945_0952</name>
</gene>
<feature type="transmembrane region" description="Helical" evidence="1">
    <location>
        <begin position="6"/>
        <end position="32"/>
    </location>
</feature>
<feature type="domain" description="DUF7321" evidence="2">
    <location>
        <begin position="4"/>
        <end position="157"/>
    </location>
</feature>
<feature type="transmembrane region" description="Helical" evidence="1">
    <location>
        <begin position="135"/>
        <end position="155"/>
    </location>
</feature>
<dbReference type="OrthoDB" id="211573at2157"/>
<evidence type="ECO:0000256" key="1">
    <source>
        <dbReference type="SAM" id="Phobius"/>
    </source>
</evidence>
<dbReference type="STRING" id="355548.SAMN04487945_0952"/>
<evidence type="ECO:0000313" key="3">
    <source>
        <dbReference type="EMBL" id="SEW01912.1"/>
    </source>
</evidence>
<proteinExistence type="predicted"/>
<evidence type="ECO:0000313" key="4">
    <source>
        <dbReference type="Proteomes" id="UP000198518"/>
    </source>
</evidence>
<keyword evidence="1" id="KW-0812">Transmembrane</keyword>
<dbReference type="EMBL" id="FOJA01000001">
    <property type="protein sequence ID" value="SEW01912.1"/>
    <property type="molecule type" value="Genomic_DNA"/>
</dbReference>
<name>A0A1I0NKR4_9EURY</name>
<sequence>MVEDVAVATVAGLLVTLSFPFYIYGAWIIIDAEPVTWGVLRHHLSYIFVGLTLNTVPVAVWMIPRLFDQLGGFAALHAFFGVQAYAFLAFALTGIVPILRAKREYNLYNDPDRDIEIDEIHENMGAWRMRLRGGVVGYVGCWLVAWVLGVVRYAMRYNEIPI</sequence>
<keyword evidence="4" id="KW-1185">Reference proteome</keyword>
<feature type="transmembrane region" description="Helical" evidence="1">
    <location>
        <begin position="75"/>
        <end position="99"/>
    </location>
</feature>
<dbReference type="Proteomes" id="UP000198518">
    <property type="component" value="Unassembled WGS sequence"/>
</dbReference>
<evidence type="ECO:0000259" key="2">
    <source>
        <dbReference type="Pfam" id="PF24007"/>
    </source>
</evidence>
<keyword evidence="1" id="KW-1133">Transmembrane helix</keyword>